<evidence type="ECO:0000313" key="12">
    <source>
        <dbReference type="Proteomes" id="UP001500067"/>
    </source>
</evidence>
<dbReference type="PRINTS" id="PR00786">
    <property type="entry name" value="NEPRILYSIN"/>
</dbReference>
<comment type="caution">
    <text evidence="11">The sequence shown here is derived from an EMBL/GenBank/DDBJ whole genome shotgun (WGS) entry which is preliminary data.</text>
</comment>
<dbReference type="Gene3D" id="3.40.390.10">
    <property type="entry name" value="Collagenase (Catalytic Domain)"/>
    <property type="match status" value="1"/>
</dbReference>
<dbReference type="PANTHER" id="PTHR11733">
    <property type="entry name" value="ZINC METALLOPROTEASE FAMILY M13 NEPRILYSIN-RELATED"/>
    <property type="match status" value="1"/>
</dbReference>
<evidence type="ECO:0000256" key="5">
    <source>
        <dbReference type="ARBA" id="ARBA00022801"/>
    </source>
</evidence>
<feature type="chain" id="PRO_5046775344" evidence="8">
    <location>
        <begin position="22"/>
        <end position="688"/>
    </location>
</feature>
<keyword evidence="3" id="KW-0645">Protease</keyword>
<dbReference type="InterPro" id="IPR000718">
    <property type="entry name" value="Peptidase_M13"/>
</dbReference>
<keyword evidence="12" id="KW-1185">Reference proteome</keyword>
<keyword evidence="4" id="KW-0479">Metal-binding</keyword>
<dbReference type="InterPro" id="IPR024079">
    <property type="entry name" value="MetalloPept_cat_dom_sf"/>
</dbReference>
<gene>
    <name evidence="11" type="ORF">GCM10023093_21940</name>
</gene>
<organism evidence="11 12">
    <name type="scientific">Nemorincola caseinilytica</name>
    <dbReference type="NCBI Taxonomy" id="2054315"/>
    <lineage>
        <taxon>Bacteria</taxon>
        <taxon>Pseudomonadati</taxon>
        <taxon>Bacteroidota</taxon>
        <taxon>Chitinophagia</taxon>
        <taxon>Chitinophagales</taxon>
        <taxon>Chitinophagaceae</taxon>
        <taxon>Nemorincola</taxon>
    </lineage>
</organism>
<comment type="similarity">
    <text evidence="2">Belongs to the peptidase M13 family.</text>
</comment>
<evidence type="ECO:0000259" key="9">
    <source>
        <dbReference type="Pfam" id="PF01431"/>
    </source>
</evidence>
<evidence type="ECO:0000256" key="4">
    <source>
        <dbReference type="ARBA" id="ARBA00022723"/>
    </source>
</evidence>
<comment type="cofactor">
    <cofactor evidence="1">
        <name>Zn(2+)</name>
        <dbReference type="ChEBI" id="CHEBI:29105"/>
    </cofactor>
</comment>
<dbReference type="SUPFAM" id="SSF55486">
    <property type="entry name" value="Metalloproteases ('zincins'), catalytic domain"/>
    <property type="match status" value="1"/>
</dbReference>
<evidence type="ECO:0000256" key="2">
    <source>
        <dbReference type="ARBA" id="ARBA00007357"/>
    </source>
</evidence>
<evidence type="ECO:0000259" key="10">
    <source>
        <dbReference type="Pfam" id="PF05649"/>
    </source>
</evidence>
<proteinExistence type="inferred from homology"/>
<dbReference type="EMBL" id="BAABFA010000014">
    <property type="protein sequence ID" value="GAA4466953.1"/>
    <property type="molecule type" value="Genomic_DNA"/>
</dbReference>
<feature type="signal peptide" evidence="8">
    <location>
        <begin position="1"/>
        <end position="21"/>
    </location>
</feature>
<dbReference type="CDD" id="cd08662">
    <property type="entry name" value="M13"/>
    <property type="match status" value="1"/>
</dbReference>
<dbReference type="Pfam" id="PF05649">
    <property type="entry name" value="Peptidase_M13_N"/>
    <property type="match status" value="1"/>
</dbReference>
<keyword evidence="8" id="KW-0732">Signal</keyword>
<sequence>MINYMQLKSKLIAGIAVLAMASCGQKGEEAGTAAAPSRKLLDPANMDTTVAPGENFFMYANGAWLKNNPIPESKTRWGSFNELDENNNEVLHKLLDSAAGVKGAAKGSAAQMVGDFYRTGMDSMAIEEAGLTPLNGIMRRIDAISDPNALLAEVALMHTQGIGQVFGFGVSPDDKNVTSQICQFGQGGLGMPGKEYYFDKDERTTAIRNAYQEYIVKMLTLMGQDATTAKKNGADIYKLELALAGASMTRVDMRDPYKLYNKFSIDGINKLTPGIEWKGLLQNLKVTGQDSIIVGMPAFFVQLSKQLKATALETWKVYLKYHTVNDMASFLSAQFDTTRFAFYGRSMRGQKAQEVRWKRVLQLVDGSIGELLGQMYVDRTFKPEAKKRMLELVGNLQQTYAERIQRLDWMSNETKQKAMVKLNGFMKKIGYPDKWKDYSALSINGNDYVANIIASSQWGYNYNISRLGKPVDRTEWQMTPPTVNAYYNPAFNEIVFPAGILQYPFFDENADDAVNYGGIGGVIGHEMTHGFDDQGRLYNADGNLSNWWTSEDSTNFTTKANVVVTMYGNIAALDSTHINGQLTEGENLADLGGISIAYEAFKKTKQGQGNEKIDGLTPDQRFFLSWAQVWRANTRPEEMAQRLKTDPHSPNEFRCNVPVSNMEAWYKAFNVKPGDKMYRAENERAMVW</sequence>
<accession>A0ABP8NH62</accession>
<dbReference type="Proteomes" id="UP001500067">
    <property type="component" value="Unassembled WGS sequence"/>
</dbReference>
<keyword evidence="5" id="KW-0378">Hydrolase</keyword>
<keyword evidence="7" id="KW-0482">Metalloprotease</keyword>
<keyword evidence="6" id="KW-0862">Zinc</keyword>
<evidence type="ECO:0000313" key="11">
    <source>
        <dbReference type="EMBL" id="GAA4466953.1"/>
    </source>
</evidence>
<dbReference type="InterPro" id="IPR008753">
    <property type="entry name" value="Peptidase_M13_N"/>
</dbReference>
<reference evidence="12" key="1">
    <citation type="journal article" date="2019" name="Int. J. Syst. Evol. Microbiol.">
        <title>The Global Catalogue of Microorganisms (GCM) 10K type strain sequencing project: providing services to taxonomists for standard genome sequencing and annotation.</title>
        <authorList>
            <consortium name="The Broad Institute Genomics Platform"/>
            <consortium name="The Broad Institute Genome Sequencing Center for Infectious Disease"/>
            <person name="Wu L."/>
            <person name="Ma J."/>
        </authorList>
    </citation>
    <scope>NUCLEOTIDE SEQUENCE [LARGE SCALE GENOMIC DNA]</scope>
    <source>
        <strain evidence="12">JCM 32105</strain>
    </source>
</reference>
<dbReference type="Pfam" id="PF01431">
    <property type="entry name" value="Peptidase_M13"/>
    <property type="match status" value="1"/>
</dbReference>
<evidence type="ECO:0000256" key="3">
    <source>
        <dbReference type="ARBA" id="ARBA00022670"/>
    </source>
</evidence>
<evidence type="ECO:0000256" key="1">
    <source>
        <dbReference type="ARBA" id="ARBA00001947"/>
    </source>
</evidence>
<dbReference type="PANTHER" id="PTHR11733:SF167">
    <property type="entry name" value="FI17812P1-RELATED"/>
    <property type="match status" value="1"/>
</dbReference>
<feature type="domain" description="Peptidase M13 N-terminal" evidence="10">
    <location>
        <begin position="52"/>
        <end position="432"/>
    </location>
</feature>
<evidence type="ECO:0000256" key="7">
    <source>
        <dbReference type="ARBA" id="ARBA00023049"/>
    </source>
</evidence>
<evidence type="ECO:0000256" key="6">
    <source>
        <dbReference type="ARBA" id="ARBA00022833"/>
    </source>
</evidence>
<dbReference type="Gene3D" id="1.10.1380.10">
    <property type="entry name" value="Neutral endopeptidase , domain2"/>
    <property type="match status" value="1"/>
</dbReference>
<protein>
    <submittedName>
        <fullName evidence="11">M13 family metallopeptidase</fullName>
    </submittedName>
</protein>
<feature type="domain" description="Peptidase M13 C-terminal" evidence="9">
    <location>
        <begin position="484"/>
        <end position="683"/>
    </location>
</feature>
<evidence type="ECO:0000256" key="8">
    <source>
        <dbReference type="SAM" id="SignalP"/>
    </source>
</evidence>
<name>A0ABP8NH62_9BACT</name>
<dbReference type="InterPro" id="IPR042089">
    <property type="entry name" value="Peptidase_M13_dom_2"/>
</dbReference>
<dbReference type="PROSITE" id="PS51885">
    <property type="entry name" value="NEPRILYSIN"/>
    <property type="match status" value="1"/>
</dbReference>
<dbReference type="InterPro" id="IPR018497">
    <property type="entry name" value="Peptidase_M13_C"/>
</dbReference>